<feature type="region of interest" description="Disordered" evidence="1">
    <location>
        <begin position="453"/>
        <end position="473"/>
    </location>
</feature>
<feature type="compositionally biased region" description="Polar residues" evidence="1">
    <location>
        <begin position="631"/>
        <end position="640"/>
    </location>
</feature>
<feature type="compositionally biased region" description="Acidic residues" evidence="1">
    <location>
        <begin position="724"/>
        <end position="738"/>
    </location>
</feature>
<feature type="compositionally biased region" description="Basic and acidic residues" evidence="1">
    <location>
        <begin position="756"/>
        <end position="771"/>
    </location>
</feature>
<feature type="compositionally biased region" description="Polar residues" evidence="1">
    <location>
        <begin position="195"/>
        <end position="207"/>
    </location>
</feature>
<feature type="region of interest" description="Disordered" evidence="1">
    <location>
        <begin position="1242"/>
        <end position="1382"/>
    </location>
</feature>
<feature type="compositionally biased region" description="Basic and acidic residues" evidence="1">
    <location>
        <begin position="1349"/>
        <end position="1360"/>
    </location>
</feature>
<feature type="region of interest" description="Disordered" evidence="1">
    <location>
        <begin position="594"/>
        <end position="650"/>
    </location>
</feature>
<feature type="compositionally biased region" description="Basic and acidic residues" evidence="1">
    <location>
        <begin position="902"/>
        <end position="960"/>
    </location>
</feature>
<feature type="compositionally biased region" description="Gly residues" evidence="1">
    <location>
        <begin position="1301"/>
        <end position="1331"/>
    </location>
</feature>
<feature type="region of interest" description="Disordered" evidence="1">
    <location>
        <begin position="1113"/>
        <end position="1215"/>
    </location>
</feature>
<evidence type="ECO:0000313" key="4">
    <source>
        <dbReference type="Proteomes" id="UP000606786"/>
    </source>
</evidence>
<feature type="region of interest" description="Disordered" evidence="1">
    <location>
        <begin position="683"/>
        <end position="800"/>
    </location>
</feature>
<name>A0A811VF88_CERCA</name>
<evidence type="ECO:0000256" key="2">
    <source>
        <dbReference type="SAM" id="SignalP"/>
    </source>
</evidence>
<feature type="signal peptide" evidence="2">
    <location>
        <begin position="1"/>
        <end position="23"/>
    </location>
</feature>
<organism evidence="3 4">
    <name type="scientific">Ceratitis capitata</name>
    <name type="common">Mediterranean fruit fly</name>
    <name type="synonym">Tephritis capitata</name>
    <dbReference type="NCBI Taxonomy" id="7213"/>
    <lineage>
        <taxon>Eukaryota</taxon>
        <taxon>Metazoa</taxon>
        <taxon>Ecdysozoa</taxon>
        <taxon>Arthropoda</taxon>
        <taxon>Hexapoda</taxon>
        <taxon>Insecta</taxon>
        <taxon>Pterygota</taxon>
        <taxon>Neoptera</taxon>
        <taxon>Endopterygota</taxon>
        <taxon>Diptera</taxon>
        <taxon>Brachycera</taxon>
        <taxon>Muscomorpha</taxon>
        <taxon>Tephritoidea</taxon>
        <taxon>Tephritidae</taxon>
        <taxon>Ceratitis</taxon>
        <taxon>Ceratitis</taxon>
    </lineage>
</organism>
<keyword evidence="4" id="KW-1185">Reference proteome</keyword>
<feature type="compositionally biased region" description="Basic and acidic residues" evidence="1">
    <location>
        <begin position="154"/>
        <end position="166"/>
    </location>
</feature>
<feature type="compositionally biased region" description="Low complexity" evidence="1">
    <location>
        <begin position="1666"/>
        <end position="1687"/>
    </location>
</feature>
<feature type="compositionally biased region" description="Basic and acidic residues" evidence="1">
    <location>
        <begin position="830"/>
        <end position="839"/>
    </location>
</feature>
<keyword evidence="2" id="KW-0732">Signal</keyword>
<protein>
    <submittedName>
        <fullName evidence="3">(Mediterranean fruit fly) hypothetical protein</fullName>
    </submittedName>
</protein>
<feature type="compositionally biased region" description="Basic and acidic residues" evidence="1">
    <location>
        <begin position="1157"/>
        <end position="1169"/>
    </location>
</feature>
<feature type="compositionally biased region" description="Basic and acidic residues" evidence="1">
    <location>
        <begin position="603"/>
        <end position="614"/>
    </location>
</feature>
<feature type="compositionally biased region" description="Basic and acidic residues" evidence="1">
    <location>
        <begin position="453"/>
        <end position="464"/>
    </location>
</feature>
<feature type="compositionally biased region" description="Basic and acidic residues" evidence="1">
    <location>
        <begin position="1202"/>
        <end position="1213"/>
    </location>
</feature>
<dbReference type="Proteomes" id="UP000606786">
    <property type="component" value="Unassembled WGS sequence"/>
</dbReference>
<evidence type="ECO:0000256" key="1">
    <source>
        <dbReference type="SAM" id="MobiDB-lite"/>
    </source>
</evidence>
<reference evidence="3" key="1">
    <citation type="submission" date="2020-11" db="EMBL/GenBank/DDBJ databases">
        <authorList>
            <person name="Whitehead M."/>
        </authorList>
    </citation>
    <scope>NUCLEOTIDE SEQUENCE</scope>
    <source>
        <strain evidence="3">EGII</strain>
    </source>
</reference>
<feature type="compositionally biased region" description="Basic and acidic residues" evidence="1">
    <location>
        <begin position="1704"/>
        <end position="1717"/>
    </location>
</feature>
<gene>
    <name evidence="3" type="ORF">CCAP1982_LOCUS22536</name>
</gene>
<accession>A0A811VF88</accession>
<evidence type="ECO:0000313" key="3">
    <source>
        <dbReference type="EMBL" id="CAD7014535.1"/>
    </source>
</evidence>
<comment type="caution">
    <text evidence="3">The sequence shown here is derived from an EMBL/GenBank/DDBJ whole genome shotgun (WGS) entry which is preliminary data.</text>
</comment>
<feature type="region of interest" description="Disordered" evidence="1">
    <location>
        <begin position="1654"/>
        <end position="1741"/>
    </location>
</feature>
<sequence>MKFSCAIFFFAFTIALQLQRLHASPSDELFDFKRTLDEASNALRNVEESPALRGNAESQRQRRKSIDELLQNSKVDLRLNMQREALNSDHGLLQSLDVRPARNDYKNNKNEMSKKFNVNDQLNDLVRANSNFQNIHRKLLNTFHNSQTKLRMDDALQRERSSESKGSKANSGSSDSGSSKEDKEKHTNKDKEPNHSYNNANKNSQSNKDYKTGGGGAISKDDTYNSNYNYNENKDGNNNWKSSLSSKDDFNVDFDFGKSDSLSPPRPQSFSKFDAIDNFNSNTNFEGGKSGHKNSASGSTIFSKAFISCKPISKSADNSLGEKTYLEFTSNLHSPSPNKVQPGKGNLNTLLLLEANRNLHPKSMDNLEELNEKKVDPKMRKMMEKVDFPHLKLDFDSQMEDFSRSKSRSEYEDDDEPISYEKTIENIHFPSIVNDQFDLGRNDLSHEADYKLSKIEQEQSEPRRSRPLVSESGHELLSMGNKLNIPWKRSAGFNAMDEIKLKTSTRLMAKGLGPSLPSYALSETQHELQLDEAVKKLEQNIAVPRQSEIGELIDSNEYNRPKLRISEEQRDWQERLNRMEAAEERTYEKLLYESEVETPSAENDPKGKTDDDVIIKPTYSILRRRRKSEPSNENGESKLSASACPKRVSKDQHENIEEVLRHVSEISPEDILVMQIPDLFPVDHDEPATANEVPAPEVPAADELSQDDAVADVIDTEKVKEVEDAQLVEDSEESEEQSSDSQVSKRCGEQDVGSKNNDEKGTRDKDNDVKNDMTIFKFKREADNMQGSNNPKRRVKRIDVNNPDREFSDVKEVDLGGLMDFMMVRKLKPKREAKEKEDVGAANGKRAQRTSDGEKMVELSKQKVLRRRRRDVAMANPEVFNDDSPNALDGTERTRQSLNEEGELRMRREADNGEDSKEKKEKEKSKENYEAKASKPIDDEKDNEKKLTVSEEKTANTVEHAMDKRYAHAVDTIDDNSGDARKLLNAASMMGHARNSMQLGDSGDRALSQSHEALDDAAVIAADREAMNAARSAYSKNAGRAVNYIDGRDDKYGELIERLRRLPFQNRGHEQERETDLEKTVSEFGNQKFDNLKQSDQYARNLDGVPIDNLWYGHDPWDDDPDSSNAQAKNDEDEKNERKKNRPNQQHTALTINIEDGVIKSVERKESPSREIGVVNERMGNGEDEDYGAGEDPSLGWFSKGKGKESKDGKCKDEDDGMVLKLDDQLLNCTAFSTLESFLKSVQKNKDGDGKGGSGGNSKNRTETNSGRGEDNSSNKEGGAGGHFNDKKTSNNCAGDDGRSGQTGSGGGVHGTGSGGNGENGSQGKSGQGGVGEDRNNSQRKPIGNEGNAEGRHGDTRKGGSNDGAKTGVGKETDGNSCANTNNEAINMTIEIQPVTMRPLGSDHESRKAMKLNITINASVMGDQKAKNFFGNGTFKVQSEDRERRGVAFPEFDQLQRYTRRRKCPKVKPTCDESTVNGKGALQIVKSMFNMAKCNPQMKSLWSVLKRNQQCMKKIPPPDNSFEKMQKDDVNHIEDMVAQAMEAISIIIDDQVQQRSCIPLPPELKIFYDQILEIYDSNSAEGVREKRDSIDAPFNDFSKEVRLIDPNRIEERASVVKKLLRQYEDLPFEDQQQMVGLRDDLMQDLDFLERVREEQMQKRKREPKIQQTQQDHQPQQGQHQQQVQREQQPSKEQVHQPEVPQLGKEGRDETVVDKEPDTDNDEQARRRREVLQQLEAEKEDDEALIKAYDLPFTPEYLRLVKASELMQEHEIRKDERNEEN</sequence>
<feature type="compositionally biased region" description="Basic and acidic residues" evidence="1">
    <location>
        <begin position="178"/>
        <end position="194"/>
    </location>
</feature>
<feature type="compositionally biased region" description="Low complexity" evidence="1">
    <location>
        <begin position="167"/>
        <end position="177"/>
    </location>
</feature>
<feature type="region of interest" description="Disordered" evidence="1">
    <location>
        <begin position="154"/>
        <end position="222"/>
    </location>
</feature>
<feature type="compositionally biased region" description="Low complexity" evidence="1">
    <location>
        <begin position="688"/>
        <end position="703"/>
    </location>
</feature>
<dbReference type="EMBL" id="CAJHJT010000056">
    <property type="protein sequence ID" value="CAD7014535.1"/>
    <property type="molecule type" value="Genomic_DNA"/>
</dbReference>
<dbReference type="OrthoDB" id="8035982at2759"/>
<feature type="compositionally biased region" description="Basic and acidic residues" evidence="1">
    <location>
        <begin position="849"/>
        <end position="861"/>
    </location>
</feature>
<feature type="chain" id="PRO_5032872843" evidence="2">
    <location>
        <begin position="24"/>
        <end position="1780"/>
    </location>
</feature>
<feature type="region of interest" description="Disordered" evidence="1">
    <location>
        <begin position="827"/>
        <end position="960"/>
    </location>
</feature>
<proteinExistence type="predicted"/>